<reference evidence="2" key="1">
    <citation type="submission" date="2021-06" db="EMBL/GenBank/DDBJ databases">
        <title>Candida auris outbreak in lebanese hospital.</title>
        <authorList>
            <person name="Finianos M."/>
        </authorList>
    </citation>
    <scope>NUCLEOTIDE SEQUENCE</scope>
    <source>
        <strain evidence="2">CA7LBN</strain>
    </source>
</reference>
<feature type="region of interest" description="Disordered" evidence="1">
    <location>
        <begin position="56"/>
        <end position="143"/>
    </location>
</feature>
<name>A0A8F2W0J8_CANAR</name>
<feature type="compositionally biased region" description="Polar residues" evidence="1">
    <location>
        <begin position="112"/>
        <end position="125"/>
    </location>
</feature>
<organism evidence="2">
    <name type="scientific">Candidozyma auris</name>
    <name type="common">Yeast</name>
    <name type="synonym">Candida auris</name>
    <dbReference type="NCBI Taxonomy" id="498019"/>
    <lineage>
        <taxon>Eukaryota</taxon>
        <taxon>Fungi</taxon>
        <taxon>Dikarya</taxon>
        <taxon>Ascomycota</taxon>
        <taxon>Saccharomycotina</taxon>
        <taxon>Pichiomycetes</taxon>
        <taxon>Metschnikowiaceae</taxon>
        <taxon>Candidozyma</taxon>
    </lineage>
</organism>
<dbReference type="PANTHER" id="PTHR34693">
    <property type="entry name" value="PROTEIN PAR32"/>
    <property type="match status" value="1"/>
</dbReference>
<accession>A0A8F2W0J8</accession>
<dbReference type="Proteomes" id="UP000825438">
    <property type="component" value="Chromosome II"/>
</dbReference>
<evidence type="ECO:0000313" key="2">
    <source>
        <dbReference type="EMBL" id="QWW23449.1"/>
    </source>
</evidence>
<sequence>MVKMMTARMAKIAFITEVHVLPVYTAGYPNFLMVSTGRGGAGNIMSDKESELAQVQSHQKHLEHQREAKDHQHEHEREGRSGEKQVYYSTGRGGAGNMKRSSSIPSPKLVPQGSNTPAITQNKFTTGRGGYGNMVENEDPELTRKLQDVDGKKTKDEDLHAVSSTKSFSVGRGGFGNVVSADNSSGSGSNSNNLYTVVSQGSKHHEKKKGLMQKVKGLFGA</sequence>
<dbReference type="AlphaFoldDB" id="A0A8F2W0J8"/>
<feature type="compositionally biased region" description="Low complexity" evidence="1">
    <location>
        <begin position="183"/>
        <end position="193"/>
    </location>
</feature>
<feature type="compositionally biased region" description="Basic and acidic residues" evidence="1">
    <location>
        <begin position="60"/>
        <end position="83"/>
    </location>
</feature>
<dbReference type="InterPro" id="IPR022024">
    <property type="entry name" value="DUF3602"/>
</dbReference>
<protein>
    <submittedName>
        <fullName evidence="2">Uncharacterized protein</fullName>
    </submittedName>
</protein>
<dbReference type="Pfam" id="PF12223">
    <property type="entry name" value="DUF3602"/>
    <property type="match status" value="2"/>
</dbReference>
<evidence type="ECO:0000256" key="1">
    <source>
        <dbReference type="SAM" id="MobiDB-lite"/>
    </source>
</evidence>
<dbReference type="InterPro" id="IPR053203">
    <property type="entry name" value="Cisplatin_resist-associated"/>
</dbReference>
<gene>
    <name evidence="2" type="ORF">CA7LBN_002250</name>
</gene>
<dbReference type="PANTHER" id="PTHR34693:SF1">
    <property type="entry name" value="PROTEIN PAR32"/>
    <property type="match status" value="1"/>
</dbReference>
<feature type="region of interest" description="Disordered" evidence="1">
    <location>
        <begin position="181"/>
        <end position="209"/>
    </location>
</feature>
<dbReference type="EMBL" id="CP076750">
    <property type="protein sequence ID" value="QWW23449.1"/>
    <property type="molecule type" value="Genomic_DNA"/>
</dbReference>
<proteinExistence type="predicted"/>